<evidence type="ECO:0000259" key="9">
    <source>
        <dbReference type="SMART" id="SM00363"/>
    </source>
</evidence>
<dbReference type="SUPFAM" id="SSF55174">
    <property type="entry name" value="Alpha-L RNA-binding motif"/>
    <property type="match status" value="1"/>
</dbReference>
<evidence type="ECO:0000313" key="12">
    <source>
        <dbReference type="Proteomes" id="UP000179270"/>
    </source>
</evidence>
<dbReference type="FunFam" id="3.10.290.10:FF:000001">
    <property type="entry name" value="30S ribosomal protein S4"/>
    <property type="match status" value="1"/>
</dbReference>
<dbReference type="GO" id="GO:0006412">
    <property type="term" value="P:translation"/>
    <property type="evidence" value="ECO:0007669"/>
    <property type="project" value="UniProtKB-UniRule"/>
</dbReference>
<keyword evidence="4 7" id="KW-0689">Ribosomal protein</keyword>
<dbReference type="CDD" id="cd00165">
    <property type="entry name" value="S4"/>
    <property type="match status" value="1"/>
</dbReference>
<evidence type="ECO:0000256" key="2">
    <source>
        <dbReference type="ARBA" id="ARBA00022730"/>
    </source>
</evidence>
<comment type="subunit">
    <text evidence="7">Part of the 30S ribosomal subunit. Contacts protein S5. The interaction surface between S4 and S5 is involved in control of translational fidelity.</text>
</comment>
<dbReference type="AlphaFoldDB" id="A0A1F7I9S0"/>
<evidence type="ECO:0000256" key="6">
    <source>
        <dbReference type="ARBA" id="ARBA00035254"/>
    </source>
</evidence>
<comment type="similarity">
    <text evidence="1 7 8">Belongs to the universal ribosomal protein uS4 family.</text>
</comment>
<comment type="caution">
    <text evidence="11">The sequence shown here is derived from an EMBL/GenBank/DDBJ whole genome shotgun (WGS) entry which is preliminary data.</text>
</comment>
<dbReference type="GO" id="GO:0003735">
    <property type="term" value="F:structural constituent of ribosome"/>
    <property type="evidence" value="ECO:0007669"/>
    <property type="project" value="InterPro"/>
</dbReference>
<sequence length="207" mass="23911">MRYTGPKNRIARREGVDLGFKTPGSKSHARLLKKLSVPPGQHGASRRRRKLSDRARQLREKQKLRYLFLVSEKQLKKYFKEASFKKGNTAVYLAKFLEKRLDNVVYRAGVTPTRASARQLVVHGHIKVNDRLVSIPSFQAKKGDIITFSKESTAKIPYVEKTLLNKDLIIPDWLERKATISKMIDEPTNSDIEKQINLRLVIEHYSR</sequence>
<dbReference type="Gene3D" id="3.10.290.10">
    <property type="entry name" value="RNA-binding S4 domain"/>
    <property type="match status" value="1"/>
</dbReference>
<dbReference type="SMART" id="SM01390">
    <property type="entry name" value="Ribosomal_S4"/>
    <property type="match status" value="1"/>
</dbReference>
<dbReference type="GO" id="GO:0015935">
    <property type="term" value="C:small ribosomal subunit"/>
    <property type="evidence" value="ECO:0007669"/>
    <property type="project" value="InterPro"/>
</dbReference>
<dbReference type="PANTHER" id="PTHR11831:SF4">
    <property type="entry name" value="SMALL RIBOSOMAL SUBUNIT PROTEIN US4M"/>
    <property type="match status" value="1"/>
</dbReference>
<gene>
    <name evidence="7" type="primary">rpsD</name>
    <name evidence="11" type="ORF">A3A74_02690</name>
</gene>
<dbReference type="PANTHER" id="PTHR11831">
    <property type="entry name" value="30S 40S RIBOSOMAL PROTEIN"/>
    <property type="match status" value="1"/>
</dbReference>
<evidence type="ECO:0000256" key="8">
    <source>
        <dbReference type="RuleBase" id="RU003699"/>
    </source>
</evidence>
<dbReference type="Pfam" id="PF01479">
    <property type="entry name" value="S4"/>
    <property type="match status" value="1"/>
</dbReference>
<organism evidence="11 12">
    <name type="scientific">Candidatus Roizmanbacteria bacterium RIFCSPLOWO2_01_FULL_35_13</name>
    <dbReference type="NCBI Taxonomy" id="1802055"/>
    <lineage>
        <taxon>Bacteria</taxon>
        <taxon>Candidatus Roizmaniibacteriota</taxon>
    </lineage>
</organism>
<dbReference type="InterPro" id="IPR018079">
    <property type="entry name" value="Ribosomal_uS4_CS"/>
</dbReference>
<feature type="domain" description="Small ribosomal subunit protein uS4 N-terminal" evidence="10">
    <location>
        <begin position="2"/>
        <end position="98"/>
    </location>
</feature>
<dbReference type="InterPro" id="IPR036986">
    <property type="entry name" value="S4_RNA-bd_sf"/>
</dbReference>
<keyword evidence="3 7" id="KW-0694">RNA-binding</keyword>
<evidence type="ECO:0000256" key="5">
    <source>
        <dbReference type="ARBA" id="ARBA00023274"/>
    </source>
</evidence>
<dbReference type="GO" id="GO:0042274">
    <property type="term" value="P:ribosomal small subunit biogenesis"/>
    <property type="evidence" value="ECO:0007669"/>
    <property type="project" value="TreeGrafter"/>
</dbReference>
<evidence type="ECO:0000256" key="7">
    <source>
        <dbReference type="HAMAP-Rule" id="MF_01306"/>
    </source>
</evidence>
<dbReference type="NCBIfam" id="TIGR01017">
    <property type="entry name" value="rpsD_bact"/>
    <property type="match status" value="1"/>
</dbReference>
<dbReference type="NCBIfam" id="NF003717">
    <property type="entry name" value="PRK05327.1"/>
    <property type="match status" value="1"/>
</dbReference>
<dbReference type="Pfam" id="PF00163">
    <property type="entry name" value="Ribosomal_S4"/>
    <property type="match status" value="1"/>
</dbReference>
<dbReference type="InterPro" id="IPR001912">
    <property type="entry name" value="Ribosomal_uS4_N"/>
</dbReference>
<evidence type="ECO:0000256" key="4">
    <source>
        <dbReference type="ARBA" id="ARBA00022980"/>
    </source>
</evidence>
<evidence type="ECO:0000259" key="10">
    <source>
        <dbReference type="SMART" id="SM01390"/>
    </source>
</evidence>
<dbReference type="HAMAP" id="MF_01306_B">
    <property type="entry name" value="Ribosomal_uS4_B"/>
    <property type="match status" value="1"/>
</dbReference>
<evidence type="ECO:0000256" key="3">
    <source>
        <dbReference type="ARBA" id="ARBA00022884"/>
    </source>
</evidence>
<keyword evidence="5 7" id="KW-0687">Ribonucleoprotein</keyword>
<dbReference type="PROSITE" id="PS50889">
    <property type="entry name" value="S4"/>
    <property type="match status" value="1"/>
</dbReference>
<protein>
    <recommendedName>
        <fullName evidence="6 7">Small ribosomal subunit protein uS4</fullName>
    </recommendedName>
</protein>
<evidence type="ECO:0000256" key="1">
    <source>
        <dbReference type="ARBA" id="ARBA00007465"/>
    </source>
</evidence>
<dbReference type="EMBL" id="MGAF01000037">
    <property type="protein sequence ID" value="OGK40086.1"/>
    <property type="molecule type" value="Genomic_DNA"/>
</dbReference>
<comment type="function">
    <text evidence="7">One of the primary rRNA binding proteins, it binds directly to 16S rRNA where it nucleates assembly of the body of the 30S subunit.</text>
</comment>
<dbReference type="GO" id="GO:0019843">
    <property type="term" value="F:rRNA binding"/>
    <property type="evidence" value="ECO:0007669"/>
    <property type="project" value="UniProtKB-UniRule"/>
</dbReference>
<accession>A0A1F7I9S0</accession>
<dbReference type="InterPro" id="IPR005709">
    <property type="entry name" value="Ribosomal_uS4_bac-type"/>
</dbReference>
<reference evidence="11 12" key="1">
    <citation type="journal article" date="2016" name="Nat. Commun.">
        <title>Thousands of microbial genomes shed light on interconnected biogeochemical processes in an aquifer system.</title>
        <authorList>
            <person name="Anantharaman K."/>
            <person name="Brown C.T."/>
            <person name="Hug L.A."/>
            <person name="Sharon I."/>
            <person name="Castelle C.J."/>
            <person name="Probst A.J."/>
            <person name="Thomas B.C."/>
            <person name="Singh A."/>
            <person name="Wilkins M.J."/>
            <person name="Karaoz U."/>
            <person name="Brodie E.L."/>
            <person name="Williams K.H."/>
            <person name="Hubbard S.S."/>
            <person name="Banfield J.F."/>
        </authorList>
    </citation>
    <scope>NUCLEOTIDE SEQUENCE [LARGE SCALE GENOMIC DNA]</scope>
</reference>
<dbReference type="InterPro" id="IPR022801">
    <property type="entry name" value="Ribosomal_uS4"/>
</dbReference>
<evidence type="ECO:0000313" key="11">
    <source>
        <dbReference type="EMBL" id="OGK40086.1"/>
    </source>
</evidence>
<feature type="domain" description="RNA-binding S4" evidence="9">
    <location>
        <begin position="99"/>
        <end position="165"/>
    </location>
</feature>
<keyword evidence="2 7" id="KW-0699">rRNA-binding</keyword>
<name>A0A1F7I9S0_9BACT</name>
<comment type="function">
    <text evidence="7">With S5 and S12 plays an important role in translational accuracy.</text>
</comment>
<dbReference type="STRING" id="1802055.A3A74_02690"/>
<dbReference type="PROSITE" id="PS00632">
    <property type="entry name" value="RIBOSOMAL_S4"/>
    <property type="match status" value="1"/>
</dbReference>
<dbReference type="SMART" id="SM00363">
    <property type="entry name" value="S4"/>
    <property type="match status" value="1"/>
</dbReference>
<proteinExistence type="inferred from homology"/>
<dbReference type="Proteomes" id="UP000179270">
    <property type="component" value="Unassembled WGS sequence"/>
</dbReference>
<dbReference type="InterPro" id="IPR002942">
    <property type="entry name" value="S4_RNA-bd"/>
</dbReference>
<dbReference type="Gene3D" id="1.10.1050.10">
    <property type="entry name" value="Ribosomal Protein S4 Delta 41, Chain A, domain 1"/>
    <property type="match status" value="1"/>
</dbReference>